<sequence length="2230" mass="248104">MDELVHHCIREISFDGDLGCNVSRLHDFIADFFSASHPQVVDDAYLAFVWSVVVRQPTVRVGTVPPGTTTEVYIAPQQSKKKKAKAENEEIPEPAPRTELVIIPDAAKRTFDELRAQYGDELRIAVDPETCFAAITGSHTRPSKLSPMVYTALQFIARGREPGISVVDLGKKTGYDQKACFYLIKQLLDLDLVVKLRQGGVGANFCVLKYYYDRSDLWRQIREEGAEGGSPAGQQQQGDEAVEPDVETEATSSKPAVSFEPIDERHLSSLPLIQSRIVKLLKNSPYGIHQSQNLLVTIGFSNPTKTNRRFFQIRLKELVEKKIVERVLVPNSKKRNSKIPCIRLISADGEAVPESTENVTVVPDSVVAEDLANDEEARDEPDGLKANVTIQKQMIDLLENAGTRGMTLNELSYALCNFDKRTLELLLKRLESSPPPTHLSDYGVAQMMETYGRERRYRFYTVASYRVIVARENLDDHGGAYSFVNFSQVGGFAPLAPTDFYDDPKTVERYVDSLSRVAQPEKKITKEKGSRKRKPKQEVSVDNEGMSVKKPRGKKRKRDDEAEPDGEGEADAVVVPTPKKKRGRPSKVPEPPEELDELPNTPPPPKKRGRQRKQPKAEEADDAQPDAEDGDPSAAITEPGGGAASIEAAGADVESPHSPAPEPKRRGRPPKRKWATAAETTDQEAVAGQVEAPPVEDSSPPKKRGRPRKAALPPESPAPEEPQPVQNSDNLVVPDGANTNSEAAAHTSPEAMEEGDSTLPDDVRPAEISESTAGPSTAIQEAAPTRRSIRKPKAVVRPDFVSLDKPKRRTHAPRSSLAQTVEPSHPAEEESEGREGDVEQTATEPNFSVQTAADNLEAVAAPSSDAAASGPPAEDVDIAFEIQQILQSFDIPIDPSLLVREPSVRAPHDVSAHVKDAHISQDESSQGKRGASVIDSSQQPQQRPRSDGKNKGGRPKGNVSNLRRENELLRVMEDSQGICNTSSKEFLDAHLAVLDAMATAGEPTSGLPGIRVDKRTLDSTLDSMESRGKIKILKTSVILPTGTQRPVRIIYLPNVTEAQLQAFLDQLRRSIPVIAAPQVFKTVVPEISEGPSLSQGPRPAPSLRLMQKDKPSDIWERWNKNKERSKQLFEYDDETIREVLLVEKITLAQYYGFIHGTALRARELHLNSLTAFSSTSPSPQVVSVEQRIISVAYYFEDITIGVFCSLVSTLVHDEELTCLLSTEDGKNTPAKDIPQNIHTALQIGRSRSRARIMDLLDILRSLHLITPLQPSTSENPLVQCAPNGDHPTAFDAFDGDLSTRKGRGDAPVYWRFNTHAPLYLWVLSDTSPPLWKEMSVTTREEAEAFWQDAQRVSRDRTFAESVKCPEPAPATESLTYDVRPARNFQQKSWWNPSYELTWHQRQYLSKFVVYPGGKTPLDDADGGREKLAKICHVVSAPIATVEEFFRKAHGRHRHELEKVRSRTKVVSAEDKAKRVAEEKIMLAHKAADAKAKREKDWEELVRRVHPEPLKGTAATRVTSVRTRYLSSIATKDVSRWEREVRQAIQEAAQVNETLLANAQRPTLQRAPVAIPAPVATGLQGKPVEQLIAEQGPMRNPARPKKKRKRRKQGDDEDDEEPAERGKLRRTRFQWNSQFDELAQDACVIIRARCPPGTRMDWSALHQVFPAVPQNSVRQRFGTQRELPGNDAYLKRLQERWYTLWTQYRGTELLPDPDPKSLTNFDLVKHIQFLRNHVDKIALRVGFLQSHETSSIALPRDISQIQSSWDVISKPAPAPLWDFMWNLVVDEGREKNLVLNAFTTEVDPIPTNSDTSPDKVRLAEAALKMVFGTPNESYDSTRASNLLHQLGEQPVSIAKSNLLARGILSKLVRDPHKSKPGRTMKISEINQNAIGGSVSRDTFQDAATLESLCRDQEEAYREWPLLASDGDLAMLVEAASNGQVNFQVDTTEAKAARPALDFNSKKADDDHIETRILVSFKLSSVPTDEQQSPRATSPTSASEREDAGEHGFTVSDKPGCCKRLSDGIVDCQACLDAEKLVVISRLDNREQEICRQLMKVLQDAGEKGVPKEELLSFPGPMSFDGASVAAVVDQLMDSTPPLVFCAGYSSLVLVSAYYADAWTVTVCETPCARILPRRWLDISGLKVPEIWEAALRAVIGAVVYRPGIAQSEIRWRLRSVYDRQEVADLLRYLHEEGFIKKRVGHAVCMSGMMALSEEEERQTYWFLGDRRWYQG</sequence>
<name>A0ACB8THH5_9AGAM</name>
<reference evidence="1" key="2">
    <citation type="journal article" date="2022" name="New Phytol.">
        <title>Evolutionary transition to the ectomycorrhizal habit in the genomes of a hyperdiverse lineage of mushroom-forming fungi.</title>
        <authorList>
            <person name="Looney B."/>
            <person name="Miyauchi S."/>
            <person name="Morin E."/>
            <person name="Drula E."/>
            <person name="Courty P.E."/>
            <person name="Kohler A."/>
            <person name="Kuo A."/>
            <person name="LaButti K."/>
            <person name="Pangilinan J."/>
            <person name="Lipzen A."/>
            <person name="Riley R."/>
            <person name="Andreopoulos W."/>
            <person name="He G."/>
            <person name="Johnson J."/>
            <person name="Nolan M."/>
            <person name="Tritt A."/>
            <person name="Barry K.W."/>
            <person name="Grigoriev I.V."/>
            <person name="Nagy L.G."/>
            <person name="Hibbett D."/>
            <person name="Henrissat B."/>
            <person name="Matheny P.B."/>
            <person name="Labbe J."/>
            <person name="Martin F.M."/>
        </authorList>
    </citation>
    <scope>NUCLEOTIDE SEQUENCE</scope>
    <source>
        <strain evidence="1">HHB10654</strain>
    </source>
</reference>
<gene>
    <name evidence="1" type="ORF">BV25DRAFT_1819394</name>
</gene>
<proteinExistence type="predicted"/>
<protein>
    <submittedName>
        <fullName evidence="1">Uncharacterized protein</fullName>
    </submittedName>
</protein>
<dbReference type="EMBL" id="MU277189">
    <property type="protein sequence ID" value="KAI0067924.1"/>
    <property type="molecule type" value="Genomic_DNA"/>
</dbReference>
<organism evidence="1 2">
    <name type="scientific">Artomyces pyxidatus</name>
    <dbReference type="NCBI Taxonomy" id="48021"/>
    <lineage>
        <taxon>Eukaryota</taxon>
        <taxon>Fungi</taxon>
        <taxon>Dikarya</taxon>
        <taxon>Basidiomycota</taxon>
        <taxon>Agaricomycotina</taxon>
        <taxon>Agaricomycetes</taxon>
        <taxon>Russulales</taxon>
        <taxon>Auriscalpiaceae</taxon>
        <taxon>Artomyces</taxon>
    </lineage>
</organism>
<dbReference type="Proteomes" id="UP000814140">
    <property type="component" value="Unassembled WGS sequence"/>
</dbReference>
<evidence type="ECO:0000313" key="2">
    <source>
        <dbReference type="Proteomes" id="UP000814140"/>
    </source>
</evidence>
<evidence type="ECO:0000313" key="1">
    <source>
        <dbReference type="EMBL" id="KAI0067924.1"/>
    </source>
</evidence>
<reference evidence="1" key="1">
    <citation type="submission" date="2021-03" db="EMBL/GenBank/DDBJ databases">
        <authorList>
            <consortium name="DOE Joint Genome Institute"/>
            <person name="Ahrendt S."/>
            <person name="Looney B.P."/>
            <person name="Miyauchi S."/>
            <person name="Morin E."/>
            <person name="Drula E."/>
            <person name="Courty P.E."/>
            <person name="Chicoki N."/>
            <person name="Fauchery L."/>
            <person name="Kohler A."/>
            <person name="Kuo A."/>
            <person name="Labutti K."/>
            <person name="Pangilinan J."/>
            <person name="Lipzen A."/>
            <person name="Riley R."/>
            <person name="Andreopoulos W."/>
            <person name="He G."/>
            <person name="Johnson J."/>
            <person name="Barry K.W."/>
            <person name="Grigoriev I.V."/>
            <person name="Nagy L."/>
            <person name="Hibbett D."/>
            <person name="Henrissat B."/>
            <person name="Matheny P.B."/>
            <person name="Labbe J."/>
            <person name="Martin F."/>
        </authorList>
    </citation>
    <scope>NUCLEOTIDE SEQUENCE</scope>
    <source>
        <strain evidence="1">HHB10654</strain>
    </source>
</reference>
<accession>A0ACB8THH5</accession>
<keyword evidence="2" id="KW-1185">Reference proteome</keyword>
<comment type="caution">
    <text evidence="1">The sequence shown here is derived from an EMBL/GenBank/DDBJ whole genome shotgun (WGS) entry which is preliminary data.</text>
</comment>